<protein>
    <submittedName>
        <fullName evidence="1">Uncharacterized protein</fullName>
    </submittedName>
</protein>
<reference evidence="1" key="1">
    <citation type="journal article" date="2015" name="Nature">
        <title>Complex archaea that bridge the gap between prokaryotes and eukaryotes.</title>
        <authorList>
            <person name="Spang A."/>
            <person name="Saw J.H."/>
            <person name="Jorgensen S.L."/>
            <person name="Zaremba-Niedzwiedzka K."/>
            <person name="Martijn J."/>
            <person name="Lind A.E."/>
            <person name="van Eijk R."/>
            <person name="Schleper C."/>
            <person name="Guy L."/>
            <person name="Ettema T.J."/>
        </authorList>
    </citation>
    <scope>NUCLEOTIDE SEQUENCE</scope>
</reference>
<organism evidence="1">
    <name type="scientific">marine sediment metagenome</name>
    <dbReference type="NCBI Taxonomy" id="412755"/>
    <lineage>
        <taxon>unclassified sequences</taxon>
        <taxon>metagenomes</taxon>
        <taxon>ecological metagenomes</taxon>
    </lineage>
</organism>
<gene>
    <name evidence="1" type="ORF">LCGC14_2497840</name>
</gene>
<name>A0A0F9DWN7_9ZZZZ</name>
<sequence>MAALLMTVSNEVAKAKEKKVTIRMHIGIHRFLVKHVKRRNISLNKYFLQCVLLETVRQQKD</sequence>
<evidence type="ECO:0000313" key="1">
    <source>
        <dbReference type="EMBL" id="KKL16213.1"/>
    </source>
</evidence>
<comment type="caution">
    <text evidence="1">The sequence shown here is derived from an EMBL/GenBank/DDBJ whole genome shotgun (WGS) entry which is preliminary data.</text>
</comment>
<dbReference type="EMBL" id="LAZR01039753">
    <property type="protein sequence ID" value="KKL16213.1"/>
    <property type="molecule type" value="Genomic_DNA"/>
</dbReference>
<dbReference type="AlphaFoldDB" id="A0A0F9DWN7"/>
<accession>A0A0F9DWN7</accession>
<proteinExistence type="predicted"/>